<feature type="compositionally biased region" description="Basic residues" evidence="1">
    <location>
        <begin position="113"/>
        <end position="137"/>
    </location>
</feature>
<reference evidence="2 3" key="1">
    <citation type="submission" date="2016-06" db="EMBL/GenBank/DDBJ databases">
        <title>Evolution of pathogenesis and genome organization in the Tremellales.</title>
        <authorList>
            <person name="Cuomo C."/>
            <person name="Litvintseva A."/>
            <person name="Heitman J."/>
            <person name="Chen Y."/>
            <person name="Sun S."/>
            <person name="Springer D."/>
            <person name="Dromer F."/>
            <person name="Young S."/>
            <person name="Zeng Q."/>
            <person name="Chapman S."/>
            <person name="Gujja S."/>
            <person name="Saif S."/>
            <person name="Birren B."/>
        </authorList>
    </citation>
    <scope>NUCLEOTIDE SEQUENCE [LARGE SCALE GENOMIC DNA]</scope>
    <source>
        <strain evidence="2 3">CBS 6273</strain>
    </source>
</reference>
<protein>
    <submittedName>
        <fullName evidence="2">Uncharacterized protein</fullName>
    </submittedName>
</protein>
<comment type="caution">
    <text evidence="2">The sequence shown here is derived from an EMBL/GenBank/DDBJ whole genome shotgun (WGS) entry which is preliminary data.</text>
</comment>
<feature type="compositionally biased region" description="Basic residues" evidence="1">
    <location>
        <begin position="145"/>
        <end position="159"/>
    </location>
</feature>
<proteinExistence type="predicted"/>
<feature type="region of interest" description="Disordered" evidence="1">
    <location>
        <begin position="94"/>
        <end position="165"/>
    </location>
</feature>
<sequence>MPVMSKHLKELRGAVARGEVGPEGWTPGKKPWRIRFRNIAPHSPDADVPKIIFKAFARNNEPLNEECEALFSKWFCETVSFEKARVCDCCGGFQNSEQAAPLPEEQQYDKNRIGKKKEQKKKNKERKKKKKKKKKKKPADMKKAKDSKKKKHEDHRKGRSNNDGR</sequence>
<dbReference type="Proteomes" id="UP000095149">
    <property type="component" value="Unassembled WGS sequence"/>
</dbReference>
<dbReference type="EMBL" id="MEKH01000015">
    <property type="protein sequence ID" value="ODN96229.1"/>
    <property type="molecule type" value="Genomic_DNA"/>
</dbReference>
<name>A0A1E3J5U6_9TREE</name>
<dbReference type="AlphaFoldDB" id="A0A1E3J5U6"/>
<evidence type="ECO:0000313" key="3">
    <source>
        <dbReference type="Proteomes" id="UP000095149"/>
    </source>
</evidence>
<accession>A0A1E3J5U6</accession>
<gene>
    <name evidence="2" type="ORF">I350_08227</name>
</gene>
<evidence type="ECO:0000313" key="2">
    <source>
        <dbReference type="EMBL" id="ODN96229.1"/>
    </source>
</evidence>
<organism evidence="2 3">
    <name type="scientific">Cryptococcus amylolentus CBS 6273</name>
    <dbReference type="NCBI Taxonomy" id="1296118"/>
    <lineage>
        <taxon>Eukaryota</taxon>
        <taxon>Fungi</taxon>
        <taxon>Dikarya</taxon>
        <taxon>Basidiomycota</taxon>
        <taxon>Agaricomycotina</taxon>
        <taxon>Tremellomycetes</taxon>
        <taxon>Tremellales</taxon>
        <taxon>Cryptococcaceae</taxon>
        <taxon>Cryptococcus</taxon>
    </lineage>
</organism>
<evidence type="ECO:0000256" key="1">
    <source>
        <dbReference type="SAM" id="MobiDB-lite"/>
    </source>
</evidence>